<organism evidence="2 3">
    <name type="scientific">Mycena pura</name>
    <dbReference type="NCBI Taxonomy" id="153505"/>
    <lineage>
        <taxon>Eukaryota</taxon>
        <taxon>Fungi</taxon>
        <taxon>Dikarya</taxon>
        <taxon>Basidiomycota</taxon>
        <taxon>Agaricomycotina</taxon>
        <taxon>Agaricomycetes</taxon>
        <taxon>Agaricomycetidae</taxon>
        <taxon>Agaricales</taxon>
        <taxon>Marasmiineae</taxon>
        <taxon>Mycenaceae</taxon>
        <taxon>Mycena</taxon>
    </lineage>
</organism>
<accession>A0AAD6VHY9</accession>
<feature type="region of interest" description="Disordered" evidence="1">
    <location>
        <begin position="1"/>
        <end position="22"/>
    </location>
</feature>
<proteinExistence type="predicted"/>
<dbReference type="Proteomes" id="UP001219525">
    <property type="component" value="Unassembled WGS sequence"/>
</dbReference>
<gene>
    <name evidence="2" type="ORF">GGX14DRAFT_563722</name>
</gene>
<sequence>MGQRCPRRPPGATRHRRRSLSTPVACATRLRERAWGQLPYNATRRAVTRRRCRVATARNAPPAHAHGAMGPRFRHPFPPPRCNCAAALQHLCRTTARRFPRRRSCVATPPGYAHRAMRQRRRSLSTPVAAAALQLRCRVATPVTPAPRHRPRGAGACAESVLTPDGAVAPCIARGRSPAPGDAPHHHYHCPAACWGPILLPAAAAILHHPARGPFRRPAPCVTATLPLRRPVPPHKNCLPPSFQSGRRSDPLGTYLTPGLSDDGDPKPVFPVDEDGPYGTFNTAWERVFQKCPSDADDKLKKLVHHGRGKHGLILAHAWAEHYATDFIKIRGT</sequence>
<reference evidence="2" key="1">
    <citation type="submission" date="2023-03" db="EMBL/GenBank/DDBJ databases">
        <title>Massive genome expansion in bonnet fungi (Mycena s.s.) driven by repeated elements and novel gene families across ecological guilds.</title>
        <authorList>
            <consortium name="Lawrence Berkeley National Laboratory"/>
            <person name="Harder C.B."/>
            <person name="Miyauchi S."/>
            <person name="Viragh M."/>
            <person name="Kuo A."/>
            <person name="Thoen E."/>
            <person name="Andreopoulos B."/>
            <person name="Lu D."/>
            <person name="Skrede I."/>
            <person name="Drula E."/>
            <person name="Henrissat B."/>
            <person name="Morin E."/>
            <person name="Kohler A."/>
            <person name="Barry K."/>
            <person name="LaButti K."/>
            <person name="Morin E."/>
            <person name="Salamov A."/>
            <person name="Lipzen A."/>
            <person name="Mereny Z."/>
            <person name="Hegedus B."/>
            <person name="Baldrian P."/>
            <person name="Stursova M."/>
            <person name="Weitz H."/>
            <person name="Taylor A."/>
            <person name="Grigoriev I.V."/>
            <person name="Nagy L.G."/>
            <person name="Martin F."/>
            <person name="Kauserud H."/>
        </authorList>
    </citation>
    <scope>NUCLEOTIDE SEQUENCE</scope>
    <source>
        <strain evidence="2">9144</strain>
    </source>
</reference>
<keyword evidence="3" id="KW-1185">Reference proteome</keyword>
<dbReference type="EMBL" id="JARJCW010000021">
    <property type="protein sequence ID" value="KAJ7213398.1"/>
    <property type="molecule type" value="Genomic_DNA"/>
</dbReference>
<protein>
    <submittedName>
        <fullName evidence="2">Uncharacterized protein</fullName>
    </submittedName>
</protein>
<evidence type="ECO:0000256" key="1">
    <source>
        <dbReference type="SAM" id="MobiDB-lite"/>
    </source>
</evidence>
<evidence type="ECO:0000313" key="3">
    <source>
        <dbReference type="Proteomes" id="UP001219525"/>
    </source>
</evidence>
<comment type="caution">
    <text evidence="2">The sequence shown here is derived from an EMBL/GenBank/DDBJ whole genome shotgun (WGS) entry which is preliminary data.</text>
</comment>
<name>A0AAD6VHY9_9AGAR</name>
<dbReference type="AlphaFoldDB" id="A0AAD6VHY9"/>
<evidence type="ECO:0000313" key="2">
    <source>
        <dbReference type="EMBL" id="KAJ7213398.1"/>
    </source>
</evidence>